<dbReference type="GO" id="GO:0016020">
    <property type="term" value="C:membrane"/>
    <property type="evidence" value="ECO:0007669"/>
    <property type="project" value="TreeGrafter"/>
</dbReference>
<protein>
    <submittedName>
        <fullName evidence="4">Acyltransferase 3</fullName>
    </submittedName>
</protein>
<dbReference type="CDD" id="cd01840">
    <property type="entry name" value="SGNH_hydrolase_yrhL_like"/>
    <property type="match status" value="1"/>
</dbReference>
<organism evidence="4 5">
    <name type="scientific">Bifidobacterium saguini DSM 23967</name>
    <dbReference type="NCBI Taxonomy" id="1437607"/>
    <lineage>
        <taxon>Bacteria</taxon>
        <taxon>Bacillati</taxon>
        <taxon>Actinomycetota</taxon>
        <taxon>Actinomycetes</taxon>
        <taxon>Bifidobacteriales</taxon>
        <taxon>Bifidobacteriaceae</taxon>
        <taxon>Bifidobacterium</taxon>
    </lineage>
</organism>
<proteinExistence type="predicted"/>
<feature type="transmembrane region" description="Helical" evidence="2">
    <location>
        <begin position="355"/>
        <end position="375"/>
    </location>
</feature>
<gene>
    <name evidence="4" type="ORF">BISA_1346</name>
</gene>
<evidence type="ECO:0000259" key="3">
    <source>
        <dbReference type="Pfam" id="PF01757"/>
    </source>
</evidence>
<dbReference type="InterPro" id="IPR002656">
    <property type="entry name" value="Acyl_transf_3_dom"/>
</dbReference>
<evidence type="ECO:0000256" key="2">
    <source>
        <dbReference type="SAM" id="Phobius"/>
    </source>
</evidence>
<dbReference type="RefSeq" id="WP_033890396.1">
    <property type="nucleotide sequence ID" value="NZ_JDUT01000003.1"/>
</dbReference>
<dbReference type="SUPFAM" id="SSF52266">
    <property type="entry name" value="SGNH hydrolase"/>
    <property type="match status" value="1"/>
</dbReference>
<keyword evidence="4" id="KW-0808">Transferase</keyword>
<comment type="caution">
    <text evidence="4">The sequence shown here is derived from an EMBL/GenBank/DDBJ whole genome shotgun (WGS) entry which is preliminary data.</text>
</comment>
<feature type="transmembrane region" description="Helical" evidence="2">
    <location>
        <begin position="167"/>
        <end position="186"/>
    </location>
</feature>
<keyword evidence="2" id="KW-0812">Transmembrane</keyword>
<reference evidence="4 5" key="1">
    <citation type="submission" date="2014-03" db="EMBL/GenBank/DDBJ databases">
        <title>Genomics of Bifidobacteria.</title>
        <authorList>
            <person name="Ventura M."/>
            <person name="Milani C."/>
            <person name="Lugli G.A."/>
        </authorList>
    </citation>
    <scope>NUCLEOTIDE SEQUENCE [LARGE SCALE GENOMIC DNA]</scope>
    <source>
        <strain evidence="4 5">DSM 23967</strain>
    </source>
</reference>
<feature type="transmembrane region" description="Helical" evidence="2">
    <location>
        <begin position="201"/>
        <end position="219"/>
    </location>
</feature>
<evidence type="ECO:0000313" key="4">
    <source>
        <dbReference type="EMBL" id="KFI93181.1"/>
    </source>
</evidence>
<name>A0A087DCD1_9BIFI</name>
<feature type="transmembrane region" description="Helical" evidence="2">
    <location>
        <begin position="326"/>
        <end position="349"/>
    </location>
</feature>
<feature type="region of interest" description="Disordered" evidence="1">
    <location>
        <begin position="440"/>
        <end position="466"/>
    </location>
</feature>
<dbReference type="STRING" id="1437607.BISA_1346"/>
<feature type="transmembrane region" description="Helical" evidence="2">
    <location>
        <begin position="259"/>
        <end position="278"/>
    </location>
</feature>
<accession>A0A087DCD1</accession>
<sequence>MATAVHGRYIGVNGIKGLAIIAIVLYHTQQQMLPGGFYGVDVFFTISGFLIGISLLRSLFNTGSLRLDRYITKRAARLYPALFFMVPIMVSVGWLYDHDILVSIRNQIITVLLGCYNWYAIAGGQSYFDQMNPQVFRHLWFISVLMQFYVIVPLITWLMWRIRRASAVCIPLILAAISGVLMWVLYTPGADPTRVYFGTDTHGFGLMLGVALAWLVIRYEQRHPRLPRIVRTVPYPDGTSVPVALPKVPQPIRIRMWRAIAPLLAFISLVILVVMTIAGKQNDFAFRGGIMLASVLAVVLIAGTICEDSWMQDLMVFLPLAGLGKYSYGIYLWHWPLWIVSLAVAPQIIPARGPWPLLMTAILTAIAATASWILVERPAGVRSALFVILPIHNATPGHIVRAVIVDVLVAVSVFGCVQGVAHAPTQTVMQQELEEQARRLEAEQQRTGDLLRNDVPEPPQPPQPRYTMPTGDQITAVGDSVMLASSQGLSAVFPGIQIDADVSRSMIAGASIIKNDVASGTLRQWVFVGLGTNTAANTGQLDTIYNQLGPDRIMVLINAHGDRSWIGPTNQVLSDYANAHNNNVILVDWDAAANANPQVLGSDGIHPKGGSDLYAQTVKQTISDWIANTH</sequence>
<dbReference type="GO" id="GO:0009103">
    <property type="term" value="P:lipopolysaccharide biosynthetic process"/>
    <property type="evidence" value="ECO:0007669"/>
    <property type="project" value="TreeGrafter"/>
</dbReference>
<feature type="transmembrane region" description="Helical" evidence="2">
    <location>
        <begin position="284"/>
        <end position="305"/>
    </location>
</feature>
<feature type="transmembrane region" description="Helical" evidence="2">
    <location>
        <begin position="38"/>
        <end position="56"/>
    </location>
</feature>
<dbReference type="InterPro" id="IPR050879">
    <property type="entry name" value="Acyltransferase_3"/>
</dbReference>
<dbReference type="PANTHER" id="PTHR23028">
    <property type="entry name" value="ACETYLTRANSFERASE"/>
    <property type="match status" value="1"/>
</dbReference>
<feature type="transmembrane region" description="Helical" evidence="2">
    <location>
        <begin position="76"/>
        <end position="96"/>
    </location>
</feature>
<dbReference type="Pfam" id="PF01757">
    <property type="entry name" value="Acyl_transf_3"/>
    <property type="match status" value="1"/>
</dbReference>
<dbReference type="AlphaFoldDB" id="A0A087DCD1"/>
<dbReference type="GO" id="GO:0016747">
    <property type="term" value="F:acyltransferase activity, transferring groups other than amino-acyl groups"/>
    <property type="evidence" value="ECO:0007669"/>
    <property type="project" value="InterPro"/>
</dbReference>
<feature type="transmembrane region" description="Helical" evidence="2">
    <location>
        <begin position="140"/>
        <end position="160"/>
    </location>
</feature>
<keyword evidence="4" id="KW-0012">Acyltransferase</keyword>
<dbReference type="PANTHER" id="PTHR23028:SF53">
    <property type="entry name" value="ACYL_TRANSF_3 DOMAIN-CONTAINING PROTEIN"/>
    <property type="match status" value="1"/>
</dbReference>
<dbReference type="Proteomes" id="UP000029066">
    <property type="component" value="Unassembled WGS sequence"/>
</dbReference>
<feature type="compositionally biased region" description="Basic and acidic residues" evidence="1">
    <location>
        <begin position="440"/>
        <end position="455"/>
    </location>
</feature>
<evidence type="ECO:0000313" key="5">
    <source>
        <dbReference type="Proteomes" id="UP000029066"/>
    </source>
</evidence>
<feature type="transmembrane region" description="Helical" evidence="2">
    <location>
        <begin position="6"/>
        <end position="26"/>
    </location>
</feature>
<evidence type="ECO:0000256" key="1">
    <source>
        <dbReference type="SAM" id="MobiDB-lite"/>
    </source>
</evidence>
<keyword evidence="2" id="KW-1133">Transmembrane helix</keyword>
<keyword evidence="2" id="KW-0472">Membrane</keyword>
<dbReference type="OrthoDB" id="3404679at2"/>
<feature type="domain" description="Acyltransferase 3" evidence="3">
    <location>
        <begin position="10"/>
        <end position="374"/>
    </location>
</feature>
<dbReference type="EMBL" id="JGZN01000006">
    <property type="protein sequence ID" value="KFI93181.1"/>
    <property type="molecule type" value="Genomic_DNA"/>
</dbReference>